<comment type="caution">
    <text evidence="4">The sequence shown here is derived from an EMBL/GenBank/DDBJ whole genome shotgun (WGS) entry which is preliminary data.</text>
</comment>
<dbReference type="Pfam" id="PF00445">
    <property type="entry name" value="Ribonuclease_T2"/>
    <property type="match status" value="1"/>
</dbReference>
<evidence type="ECO:0000313" key="5">
    <source>
        <dbReference type="Proteomes" id="UP001159370"/>
    </source>
</evidence>
<keyword evidence="3" id="KW-0732">Signal</keyword>
<reference evidence="4 5" key="1">
    <citation type="journal article" date="2023" name="J. Phycol.">
        <title>Chrysosporum ovalisporum is synonymous with the true-branching cyanobacterium Umezakia natans (Nostocales/Aphanizomenonaceae).</title>
        <authorList>
            <person name="McGregor G.B."/>
            <person name="Sendall B.C."/>
            <person name="Niiyama Y."/>
            <person name="Tuji A."/>
            <person name="Willis A."/>
        </authorList>
    </citation>
    <scope>NUCLEOTIDE SEQUENCE [LARGE SCALE GENOMIC DNA]</scope>
    <source>
        <strain evidence="4 5">FSS-62</strain>
    </source>
</reference>
<dbReference type="InterPro" id="IPR001568">
    <property type="entry name" value="RNase_T2-like"/>
</dbReference>
<evidence type="ECO:0000256" key="1">
    <source>
        <dbReference type="ARBA" id="ARBA00007469"/>
    </source>
</evidence>
<sequence>MLRSLKKMLALVMVLVLSSILLPNPALAFVSYQGQFTATRACEAVSSIKKGTNPDNVTLTPGQIYQIAGKNKDNASHYLVEIAGVIPSKRWVASNCVGAVDSSGDRTDAGVSVVTVPTGDDYLLALSWQPAFCEGKPDKTECQILAANPERFEAKHFVLHGLWPQPKSNVYCNVSGGDITYDKQKFWAKLPAVEKELGPETWERLQAVMPGTQSNLHRHEWIKHGTCYPGSPEEYFVESMALLDAFNKSPVQALIASNIGKQVAIKEIDEALSDFGSDAGEKVEVKCSNSLLGELWVNLKGDITPTSFVTGLLTNSPKANSEEYTFCLIDDARD</sequence>
<dbReference type="PANTHER" id="PTHR11240:SF22">
    <property type="entry name" value="RIBONUCLEASE T2"/>
    <property type="match status" value="1"/>
</dbReference>
<name>A0AA43KDG9_9CYAN</name>
<dbReference type="GO" id="GO:0006401">
    <property type="term" value="P:RNA catabolic process"/>
    <property type="evidence" value="ECO:0007669"/>
    <property type="project" value="TreeGrafter"/>
</dbReference>
<dbReference type="InterPro" id="IPR033130">
    <property type="entry name" value="RNase_T2_His_AS_2"/>
</dbReference>
<evidence type="ECO:0000256" key="2">
    <source>
        <dbReference type="RuleBase" id="RU004328"/>
    </source>
</evidence>
<dbReference type="PROSITE" id="PS00531">
    <property type="entry name" value="RNASE_T2_2"/>
    <property type="match status" value="1"/>
</dbReference>
<dbReference type="AlphaFoldDB" id="A0AA43KDG9"/>
<dbReference type="Gene3D" id="3.90.730.10">
    <property type="entry name" value="Ribonuclease T2-like"/>
    <property type="match status" value="1"/>
</dbReference>
<feature type="chain" id="PRO_5041378411" evidence="3">
    <location>
        <begin position="29"/>
        <end position="334"/>
    </location>
</feature>
<dbReference type="SUPFAM" id="SSF55895">
    <property type="entry name" value="Ribonuclease Rh-like"/>
    <property type="match status" value="1"/>
</dbReference>
<dbReference type="Proteomes" id="UP001159370">
    <property type="component" value="Unassembled WGS sequence"/>
</dbReference>
<gene>
    <name evidence="4" type="ORF">NWP23_00395</name>
</gene>
<comment type="similarity">
    <text evidence="1 2">Belongs to the RNase T2 family.</text>
</comment>
<dbReference type="InterPro" id="IPR036430">
    <property type="entry name" value="RNase_T2-like_sf"/>
</dbReference>
<feature type="signal peptide" evidence="3">
    <location>
        <begin position="1"/>
        <end position="28"/>
    </location>
</feature>
<evidence type="ECO:0000256" key="3">
    <source>
        <dbReference type="SAM" id="SignalP"/>
    </source>
</evidence>
<dbReference type="GO" id="GO:0033897">
    <property type="term" value="F:ribonuclease T2 activity"/>
    <property type="evidence" value="ECO:0007669"/>
    <property type="project" value="InterPro"/>
</dbReference>
<protein>
    <submittedName>
        <fullName evidence="4">Uncharacterized protein</fullName>
    </submittedName>
</protein>
<dbReference type="GO" id="GO:0003723">
    <property type="term" value="F:RNA binding"/>
    <property type="evidence" value="ECO:0007669"/>
    <property type="project" value="InterPro"/>
</dbReference>
<dbReference type="PANTHER" id="PTHR11240">
    <property type="entry name" value="RIBONUCLEASE T2"/>
    <property type="match status" value="1"/>
</dbReference>
<dbReference type="PROSITE" id="PS00530">
    <property type="entry name" value="RNASE_T2_1"/>
    <property type="match status" value="1"/>
</dbReference>
<dbReference type="EMBL" id="JANQDL010000006">
    <property type="protein sequence ID" value="MDH6062280.1"/>
    <property type="molecule type" value="Genomic_DNA"/>
</dbReference>
<evidence type="ECO:0000313" key="4">
    <source>
        <dbReference type="EMBL" id="MDH6062280.1"/>
    </source>
</evidence>
<dbReference type="InterPro" id="IPR018188">
    <property type="entry name" value="RNase_T2_His_AS_1"/>
</dbReference>
<organism evidence="4 5">
    <name type="scientific">Umezakia ovalisporum FSS-62</name>
    <dbReference type="NCBI Taxonomy" id="2971776"/>
    <lineage>
        <taxon>Bacteria</taxon>
        <taxon>Bacillati</taxon>
        <taxon>Cyanobacteriota</taxon>
        <taxon>Cyanophyceae</taxon>
        <taxon>Nostocales</taxon>
        <taxon>Nodulariaceae</taxon>
        <taxon>Umezakia</taxon>
    </lineage>
</organism>
<proteinExistence type="inferred from homology"/>
<dbReference type="RefSeq" id="WP_280688455.1">
    <property type="nucleotide sequence ID" value="NZ_JANQDL010000006.1"/>
</dbReference>
<accession>A0AA43KDG9</accession>